<protein>
    <submittedName>
        <fullName evidence="3">Aldehyde dehydrogenase family protein</fullName>
    </submittedName>
</protein>
<dbReference type="InterPro" id="IPR047110">
    <property type="entry name" value="GABD/Sad-like"/>
</dbReference>
<dbReference type="InterPro" id="IPR015590">
    <property type="entry name" value="Aldehyde_DH_dom"/>
</dbReference>
<dbReference type="EMBL" id="CP093442">
    <property type="protein sequence ID" value="UOF02085.1"/>
    <property type="molecule type" value="Genomic_DNA"/>
</dbReference>
<name>A0ABY4CAZ7_9BACT</name>
<dbReference type="InterPro" id="IPR016161">
    <property type="entry name" value="Ald_DH/histidinol_DH"/>
</dbReference>
<organism evidence="3 4">
    <name type="scientific">Bdellovibrio reynosensis</name>
    <dbReference type="NCBI Taxonomy" id="2835041"/>
    <lineage>
        <taxon>Bacteria</taxon>
        <taxon>Pseudomonadati</taxon>
        <taxon>Bdellovibrionota</taxon>
        <taxon>Bdellovibrionia</taxon>
        <taxon>Bdellovibrionales</taxon>
        <taxon>Pseudobdellovibrionaceae</taxon>
        <taxon>Bdellovibrio</taxon>
    </lineage>
</organism>
<keyword evidence="1" id="KW-0560">Oxidoreductase</keyword>
<dbReference type="PANTHER" id="PTHR43217:SF1">
    <property type="entry name" value="SUCCINATE SEMIALDEHYDE DEHYDROGENASE [NAD(P)+] SAD"/>
    <property type="match status" value="1"/>
</dbReference>
<dbReference type="Pfam" id="PF00171">
    <property type="entry name" value="Aldedh"/>
    <property type="match status" value="1"/>
</dbReference>
<sequence>MGSFSTVNPATGEVLKSYKHISFDKAEKVIADANDDFKVWRKTSFAERSDVLKKLADGLRKHKAEFAELMHLEMGKLVAEAKAEIDKCIMTCEYYAESGPSMLQNQKATPSTYPSAEVSFQPLGVIFSIMPWNFPLWQVIRFAAPAVMAGNVILLKHADLTAGAGELIGKIFSELGTTVQLLRNLHVDHEVAAQIIADSRVKGVTFTGSSSGGKAVALEAAKNLKKIVLELGGSDAYLVLADADIEKAAKVSTKARLVNAGQSCVAGKRFIVDEKVSAAYIKEFVKEMQAAEIAPLAHSRFQKQIIEQVEKLKSWGGKVVLGGTAPQGAGAFYPPTVVVFEKDHPEVHKMEVFGPVASVIVAKNTDHALEIANSSPFGLGGGIFTQDVKKGKDLVEKELNAGFVVVNDQVKSDPRIPFGGVKESGYGRELGPFGIMEFVNIKTVALGN</sequence>
<dbReference type="PROSITE" id="PS00070">
    <property type="entry name" value="ALDEHYDE_DEHYDR_CYS"/>
    <property type="match status" value="1"/>
</dbReference>
<dbReference type="InterPro" id="IPR016162">
    <property type="entry name" value="Ald_DH_N"/>
</dbReference>
<dbReference type="RefSeq" id="WP_243538740.1">
    <property type="nucleotide sequence ID" value="NZ_CP093442.1"/>
</dbReference>
<dbReference type="Gene3D" id="3.40.605.10">
    <property type="entry name" value="Aldehyde Dehydrogenase, Chain A, domain 1"/>
    <property type="match status" value="1"/>
</dbReference>
<dbReference type="PANTHER" id="PTHR43217">
    <property type="entry name" value="SUCCINATE SEMIALDEHYDE DEHYDROGENASE [NAD(P)+] SAD"/>
    <property type="match status" value="1"/>
</dbReference>
<dbReference type="InterPro" id="IPR016160">
    <property type="entry name" value="Ald_DH_CS_CYS"/>
</dbReference>
<reference evidence="3" key="1">
    <citation type="submission" date="2022-03" db="EMBL/GenBank/DDBJ databases">
        <title>Genome Identification and Characterization of new species Bdellovibrio reynosense LBG001 sp. nov. from a Mexico soil sample.</title>
        <authorList>
            <person name="Camilli A."/>
            <person name="Ajao Y."/>
            <person name="Guo X."/>
        </authorList>
    </citation>
    <scope>NUCLEOTIDE SEQUENCE</scope>
    <source>
        <strain evidence="3">LBG001</strain>
    </source>
</reference>
<evidence type="ECO:0000259" key="2">
    <source>
        <dbReference type="Pfam" id="PF00171"/>
    </source>
</evidence>
<evidence type="ECO:0000313" key="3">
    <source>
        <dbReference type="EMBL" id="UOF02085.1"/>
    </source>
</evidence>
<feature type="domain" description="Aldehyde dehydrogenase" evidence="2">
    <location>
        <begin position="4"/>
        <end position="444"/>
    </location>
</feature>
<dbReference type="InterPro" id="IPR016163">
    <property type="entry name" value="Ald_DH_C"/>
</dbReference>
<dbReference type="Proteomes" id="UP000830116">
    <property type="component" value="Chromosome"/>
</dbReference>
<dbReference type="SUPFAM" id="SSF53720">
    <property type="entry name" value="ALDH-like"/>
    <property type="match status" value="1"/>
</dbReference>
<keyword evidence="4" id="KW-1185">Reference proteome</keyword>
<evidence type="ECO:0000256" key="1">
    <source>
        <dbReference type="ARBA" id="ARBA00023002"/>
    </source>
</evidence>
<gene>
    <name evidence="3" type="ORF">MNR06_03840</name>
</gene>
<accession>A0ABY4CAZ7</accession>
<proteinExistence type="predicted"/>
<dbReference type="Gene3D" id="3.40.309.10">
    <property type="entry name" value="Aldehyde Dehydrogenase, Chain A, domain 2"/>
    <property type="match status" value="1"/>
</dbReference>
<evidence type="ECO:0000313" key="4">
    <source>
        <dbReference type="Proteomes" id="UP000830116"/>
    </source>
</evidence>